<dbReference type="EMBL" id="JABMKT010000003">
    <property type="protein sequence ID" value="NYV27455.1"/>
    <property type="molecule type" value="Genomic_DNA"/>
</dbReference>
<accession>A0A7Z0T9X3</accession>
<dbReference type="GO" id="GO:1990904">
    <property type="term" value="C:ribonucleoprotein complex"/>
    <property type="evidence" value="ECO:0007669"/>
    <property type="project" value="UniProtKB-KW"/>
</dbReference>
<dbReference type="Gene3D" id="3.10.430.100">
    <property type="entry name" value="Ribosomal protein L9, C-terminal domain"/>
    <property type="match status" value="1"/>
</dbReference>
<evidence type="ECO:0000313" key="12">
    <source>
        <dbReference type="Proteomes" id="UP000526184"/>
    </source>
</evidence>
<dbReference type="InterPro" id="IPR036935">
    <property type="entry name" value="Ribosomal_bL9_N_sf"/>
</dbReference>
<dbReference type="SUPFAM" id="SSF55658">
    <property type="entry name" value="L9 N-domain-like"/>
    <property type="match status" value="1"/>
</dbReference>
<dbReference type="GO" id="GO:0003735">
    <property type="term" value="F:structural constituent of ribosome"/>
    <property type="evidence" value="ECO:0007669"/>
    <property type="project" value="InterPro"/>
</dbReference>
<dbReference type="HAMAP" id="MF_00503">
    <property type="entry name" value="Ribosomal_bL9"/>
    <property type="match status" value="1"/>
</dbReference>
<proteinExistence type="inferred from homology"/>
<organism evidence="11 12">
    <name type="scientific">Streptobacillus felis</name>
    <dbReference type="NCBI Taxonomy" id="1384509"/>
    <lineage>
        <taxon>Bacteria</taxon>
        <taxon>Fusobacteriati</taxon>
        <taxon>Fusobacteriota</taxon>
        <taxon>Fusobacteriia</taxon>
        <taxon>Fusobacteriales</taxon>
        <taxon>Leptotrichiaceae</taxon>
        <taxon>Streptobacillus</taxon>
    </lineage>
</organism>
<keyword evidence="3 7" id="KW-0694">RNA-binding</keyword>
<reference evidence="11 12" key="1">
    <citation type="submission" date="2020-05" db="EMBL/GenBank/DDBJ databases">
        <title>Streptobacillus felis strain LHL191014123.</title>
        <authorList>
            <person name="Fawzy A."/>
            <person name="Rau J."/>
            <person name="Risse K."/>
            <person name="Schauerte N."/>
            <person name="Geiger C."/>
            <person name="Blom J."/>
            <person name="Imirzalioglu C."/>
            <person name="Falgenhauer J."/>
            <person name="Bach A."/>
            <person name="Herden C."/>
            <person name="Eisenberg T."/>
        </authorList>
    </citation>
    <scope>NUCLEOTIDE SEQUENCE [LARGE SCALE GENOMIC DNA]</scope>
    <source>
        <strain evidence="11 12">LHL191014123</strain>
    </source>
</reference>
<dbReference type="SUPFAM" id="SSF55653">
    <property type="entry name" value="Ribosomal protein L9 C-domain"/>
    <property type="match status" value="1"/>
</dbReference>
<protein>
    <recommendedName>
        <fullName evidence="6 7">Large ribosomal subunit protein bL9</fullName>
    </recommendedName>
</protein>
<dbReference type="RefSeq" id="WP_067320295.1">
    <property type="nucleotide sequence ID" value="NZ_CBCRWS010000003.1"/>
</dbReference>
<gene>
    <name evidence="7 11" type="primary">rplI</name>
    <name evidence="11" type="ORF">HP397_01255</name>
</gene>
<dbReference type="GO" id="GO:0005840">
    <property type="term" value="C:ribosome"/>
    <property type="evidence" value="ECO:0007669"/>
    <property type="project" value="UniProtKB-KW"/>
</dbReference>
<evidence type="ECO:0000256" key="2">
    <source>
        <dbReference type="ARBA" id="ARBA00022730"/>
    </source>
</evidence>
<dbReference type="NCBIfam" id="TIGR00158">
    <property type="entry name" value="L9"/>
    <property type="match status" value="1"/>
</dbReference>
<comment type="function">
    <text evidence="7">Binds to the 23S rRNA.</text>
</comment>
<dbReference type="OrthoDB" id="9788336at2"/>
<dbReference type="GO" id="GO:0006412">
    <property type="term" value="P:translation"/>
    <property type="evidence" value="ECO:0007669"/>
    <property type="project" value="UniProtKB-UniRule"/>
</dbReference>
<evidence type="ECO:0000313" key="11">
    <source>
        <dbReference type="EMBL" id="NYV27455.1"/>
    </source>
</evidence>
<dbReference type="InterPro" id="IPR020070">
    <property type="entry name" value="Ribosomal_bL9_N"/>
</dbReference>
<evidence type="ECO:0000259" key="10">
    <source>
        <dbReference type="Pfam" id="PF03948"/>
    </source>
</evidence>
<dbReference type="InterPro" id="IPR009027">
    <property type="entry name" value="Ribosomal_bL9/RNase_H1_N"/>
</dbReference>
<name>A0A7Z0T9X3_9FUSO</name>
<evidence type="ECO:0000256" key="7">
    <source>
        <dbReference type="HAMAP-Rule" id="MF_00503"/>
    </source>
</evidence>
<keyword evidence="5 7" id="KW-0687">Ribonucleoprotein</keyword>
<comment type="caution">
    <text evidence="11">The sequence shown here is derived from an EMBL/GenBank/DDBJ whole genome shotgun (WGS) entry which is preliminary data.</text>
</comment>
<sequence length="150" mass="16747">MKVKVILKENIKGVGKKDEIIEVKDGYANNFLFAQNKAVPATPENINKLENKKNKISKNIEKEVTHANELKEKLENNSIVLKVKVGKDGKVFGSLGAKEIEEAVKEQLNIQIDKKKMGNDARLKSIGQHKVEVKLYAEIKAILTVNVVSL</sequence>
<evidence type="ECO:0000259" key="9">
    <source>
        <dbReference type="Pfam" id="PF01281"/>
    </source>
</evidence>
<feature type="domain" description="Large ribosomal subunit protein bL9 C-terminal" evidence="10">
    <location>
        <begin position="66"/>
        <end position="148"/>
    </location>
</feature>
<keyword evidence="12" id="KW-1185">Reference proteome</keyword>
<dbReference type="PANTHER" id="PTHR21368">
    <property type="entry name" value="50S RIBOSOMAL PROTEIN L9"/>
    <property type="match status" value="1"/>
</dbReference>
<evidence type="ECO:0000256" key="3">
    <source>
        <dbReference type="ARBA" id="ARBA00022884"/>
    </source>
</evidence>
<feature type="coiled-coil region" evidence="8">
    <location>
        <begin position="46"/>
        <end position="77"/>
    </location>
</feature>
<dbReference type="InterPro" id="IPR020594">
    <property type="entry name" value="Ribosomal_bL9_bac/chp"/>
</dbReference>
<dbReference type="GO" id="GO:0019843">
    <property type="term" value="F:rRNA binding"/>
    <property type="evidence" value="ECO:0007669"/>
    <property type="project" value="UniProtKB-UniRule"/>
</dbReference>
<feature type="domain" description="Ribosomal protein L9" evidence="9">
    <location>
        <begin position="3"/>
        <end position="49"/>
    </location>
</feature>
<dbReference type="Pfam" id="PF01281">
    <property type="entry name" value="Ribosomal_L9_N"/>
    <property type="match status" value="1"/>
</dbReference>
<dbReference type="Proteomes" id="UP000526184">
    <property type="component" value="Unassembled WGS sequence"/>
</dbReference>
<keyword evidence="2 7" id="KW-0699">rRNA-binding</keyword>
<evidence type="ECO:0000256" key="5">
    <source>
        <dbReference type="ARBA" id="ARBA00023274"/>
    </source>
</evidence>
<dbReference type="Gene3D" id="3.40.5.10">
    <property type="entry name" value="Ribosomal protein L9, N-terminal domain"/>
    <property type="match status" value="1"/>
</dbReference>
<dbReference type="Pfam" id="PF03948">
    <property type="entry name" value="Ribosomal_L9_C"/>
    <property type="match status" value="1"/>
</dbReference>
<dbReference type="InterPro" id="IPR000244">
    <property type="entry name" value="Ribosomal_bL9"/>
</dbReference>
<evidence type="ECO:0000256" key="6">
    <source>
        <dbReference type="ARBA" id="ARBA00035292"/>
    </source>
</evidence>
<dbReference type="AlphaFoldDB" id="A0A7Z0T9X3"/>
<keyword evidence="4 7" id="KW-0689">Ribosomal protein</keyword>
<evidence type="ECO:0000256" key="1">
    <source>
        <dbReference type="ARBA" id="ARBA00010605"/>
    </source>
</evidence>
<evidence type="ECO:0000256" key="8">
    <source>
        <dbReference type="SAM" id="Coils"/>
    </source>
</evidence>
<keyword evidence="8" id="KW-0175">Coiled coil</keyword>
<comment type="similarity">
    <text evidence="1 7">Belongs to the bacterial ribosomal protein bL9 family.</text>
</comment>
<dbReference type="InterPro" id="IPR036791">
    <property type="entry name" value="Ribosomal_bL9_C_sf"/>
</dbReference>
<evidence type="ECO:0000256" key="4">
    <source>
        <dbReference type="ARBA" id="ARBA00022980"/>
    </source>
</evidence>
<dbReference type="InterPro" id="IPR020069">
    <property type="entry name" value="Ribosomal_bL9_C"/>
</dbReference>